<evidence type="ECO:0000256" key="8">
    <source>
        <dbReference type="HAMAP-Rule" id="MF_00772"/>
    </source>
</evidence>
<dbReference type="GO" id="GO:0032259">
    <property type="term" value="P:methylation"/>
    <property type="evidence" value="ECO:0007669"/>
    <property type="project" value="UniProtKB-KW"/>
</dbReference>
<evidence type="ECO:0000256" key="2">
    <source>
        <dbReference type="ARBA" id="ARBA00008711"/>
    </source>
</evidence>
<dbReference type="HAMAP" id="MF_00772">
    <property type="entry name" value="OGT"/>
    <property type="match status" value="1"/>
</dbReference>
<keyword evidence="3 8" id="KW-0489">Methyltransferase</keyword>
<evidence type="ECO:0000313" key="12">
    <source>
        <dbReference type="Proteomes" id="UP000474967"/>
    </source>
</evidence>
<dbReference type="SUPFAM" id="SSF46767">
    <property type="entry name" value="Methylated DNA-protein cysteine methyltransferase, C-terminal domain"/>
    <property type="match status" value="1"/>
</dbReference>
<evidence type="ECO:0000256" key="5">
    <source>
        <dbReference type="ARBA" id="ARBA00022763"/>
    </source>
</evidence>
<gene>
    <name evidence="11" type="ORF">G3T36_16115</name>
</gene>
<protein>
    <recommendedName>
        <fullName evidence="8">Methylated-DNA--protein-cysteine methyltransferase</fullName>
        <ecNumber evidence="8">2.1.1.63</ecNumber>
    </recommendedName>
    <alternativeName>
        <fullName evidence="8">6-O-methylguanine-DNA methyltransferase</fullName>
        <shortName evidence="8">MGMT</shortName>
    </alternativeName>
    <alternativeName>
        <fullName evidence="8">O-6-methylguanine-DNA-alkyltransferase</fullName>
    </alternativeName>
</protein>
<dbReference type="SUPFAM" id="SSF53155">
    <property type="entry name" value="Methylated DNA-protein cysteine methyltransferase domain"/>
    <property type="match status" value="1"/>
</dbReference>
<keyword evidence="5 8" id="KW-0227">DNA damage</keyword>
<comment type="catalytic activity">
    <reaction evidence="7 8">
        <text>a 6-O-methyl-2'-deoxyguanosine in DNA + L-cysteinyl-[protein] = S-methyl-L-cysteinyl-[protein] + a 2'-deoxyguanosine in DNA</text>
        <dbReference type="Rhea" id="RHEA:24000"/>
        <dbReference type="Rhea" id="RHEA-COMP:10131"/>
        <dbReference type="Rhea" id="RHEA-COMP:10132"/>
        <dbReference type="Rhea" id="RHEA-COMP:11367"/>
        <dbReference type="Rhea" id="RHEA-COMP:11368"/>
        <dbReference type="ChEBI" id="CHEBI:29950"/>
        <dbReference type="ChEBI" id="CHEBI:82612"/>
        <dbReference type="ChEBI" id="CHEBI:85445"/>
        <dbReference type="ChEBI" id="CHEBI:85448"/>
        <dbReference type="EC" id="2.1.1.63"/>
    </reaction>
</comment>
<evidence type="ECO:0000256" key="1">
    <source>
        <dbReference type="ARBA" id="ARBA00001286"/>
    </source>
</evidence>
<comment type="function">
    <text evidence="8">Involved in the cellular defense against the biological effects of O6-methylguanine (O6-MeG) and O4-methylthymine (O4-MeT) in DNA. Repairs the methylated nucleobase in DNA by stoichiometrically transferring the methyl group to a cysteine residue in the enzyme. This is a suicide reaction: the enzyme is irreversibly inactivated.</text>
</comment>
<evidence type="ECO:0000256" key="6">
    <source>
        <dbReference type="ARBA" id="ARBA00023204"/>
    </source>
</evidence>
<comment type="caution">
    <text evidence="11">The sequence shown here is derived from an EMBL/GenBank/DDBJ whole genome shotgun (WGS) entry which is preliminary data.</text>
</comment>
<dbReference type="Pfam" id="PF01035">
    <property type="entry name" value="DNA_binding_1"/>
    <property type="match status" value="1"/>
</dbReference>
<dbReference type="EC" id="2.1.1.63" evidence="8"/>
<dbReference type="Pfam" id="PF02870">
    <property type="entry name" value="Methyltransf_1N"/>
    <property type="match status" value="1"/>
</dbReference>
<keyword evidence="6 8" id="KW-0234">DNA repair</keyword>
<accession>A0A6L9Y1J9</accession>
<dbReference type="InterPro" id="IPR036217">
    <property type="entry name" value="MethylDNA_cys_MeTrfase_DNAb"/>
</dbReference>
<dbReference type="EMBL" id="JAAGWY010000004">
    <property type="protein sequence ID" value="NEN07385.1"/>
    <property type="molecule type" value="Genomic_DNA"/>
</dbReference>
<dbReference type="PANTHER" id="PTHR10815:SF5">
    <property type="entry name" value="METHYLATED-DNA--PROTEIN-CYSTEINE METHYLTRANSFERASE"/>
    <property type="match status" value="1"/>
</dbReference>
<dbReference type="AlphaFoldDB" id="A0A6L9Y1J9"/>
<feature type="domain" description="Methylguanine DNA methyltransferase ribonuclease-like" evidence="10">
    <location>
        <begin position="11"/>
        <end position="74"/>
    </location>
</feature>
<feature type="domain" description="Methylated-DNA-[protein]-cysteine S-methyltransferase DNA binding" evidence="9">
    <location>
        <begin position="79"/>
        <end position="161"/>
    </location>
</feature>
<comment type="miscellaneous">
    <text evidence="8">This enzyme catalyzes only one turnover and therefore is not strictly catalytic. According to one definition, an enzyme is a biocatalyst that acts repeatedly and over many reaction cycles.</text>
</comment>
<dbReference type="CDD" id="cd06445">
    <property type="entry name" value="ATase"/>
    <property type="match status" value="1"/>
</dbReference>
<dbReference type="InterPro" id="IPR036388">
    <property type="entry name" value="WH-like_DNA-bd_sf"/>
</dbReference>
<evidence type="ECO:0000313" key="11">
    <source>
        <dbReference type="EMBL" id="NEN07385.1"/>
    </source>
</evidence>
<evidence type="ECO:0000259" key="9">
    <source>
        <dbReference type="Pfam" id="PF01035"/>
    </source>
</evidence>
<dbReference type="InterPro" id="IPR008332">
    <property type="entry name" value="MethylG_MeTrfase_N"/>
</dbReference>
<dbReference type="Gene3D" id="1.10.10.10">
    <property type="entry name" value="Winged helix-like DNA-binding domain superfamily/Winged helix DNA-binding domain"/>
    <property type="match status" value="1"/>
</dbReference>
<dbReference type="Gene3D" id="3.30.160.70">
    <property type="entry name" value="Methylated DNA-protein cysteine methyltransferase domain"/>
    <property type="match status" value="1"/>
</dbReference>
<keyword evidence="12" id="KW-1185">Reference proteome</keyword>
<dbReference type="GO" id="GO:0006307">
    <property type="term" value="P:DNA alkylation repair"/>
    <property type="evidence" value="ECO:0007669"/>
    <property type="project" value="UniProtKB-UniRule"/>
</dbReference>
<dbReference type="NCBIfam" id="TIGR00589">
    <property type="entry name" value="ogt"/>
    <property type="match status" value="1"/>
</dbReference>
<dbReference type="PANTHER" id="PTHR10815">
    <property type="entry name" value="METHYLATED-DNA--PROTEIN-CYSTEINE METHYLTRANSFERASE"/>
    <property type="match status" value="1"/>
</dbReference>
<dbReference type="InterPro" id="IPR036631">
    <property type="entry name" value="MGMT_N_sf"/>
</dbReference>
<dbReference type="RefSeq" id="WP_163290852.1">
    <property type="nucleotide sequence ID" value="NZ_JAAGWY010000004.1"/>
</dbReference>
<dbReference type="GO" id="GO:0005737">
    <property type="term" value="C:cytoplasm"/>
    <property type="evidence" value="ECO:0007669"/>
    <property type="project" value="UniProtKB-SubCell"/>
</dbReference>
<sequence>MSTSFAYLIRTESPIGRLELTSDGEAITSLSIERDGHLPLEEHPERTTPVLDEAVRQLGEYFAGTRKDFELPLRQDGTAFQRSVWDALGRLEYGQFTSYGELAAEIGRPGSGRAIGGAVGANPIPIIVGCHRVLSSTGRITGYSGGEGIPTKLWLLTHEGIMLAA</sequence>
<proteinExistence type="inferred from homology"/>
<keyword evidence="8" id="KW-0963">Cytoplasm</keyword>
<evidence type="ECO:0000259" key="10">
    <source>
        <dbReference type="Pfam" id="PF02870"/>
    </source>
</evidence>
<dbReference type="GO" id="GO:0003908">
    <property type="term" value="F:methylated-DNA-[protein]-cysteine S-methyltransferase activity"/>
    <property type="evidence" value="ECO:0007669"/>
    <property type="project" value="UniProtKB-UniRule"/>
</dbReference>
<reference evidence="11 12" key="1">
    <citation type="journal article" date="2014" name="J. Microbiol.">
        <title>Diaminobutyricibacter tongyongensis gen. nov., sp. nov. and Homoserinibacter gongjuensis gen. nov., sp. nov. belong to the family Microbacteriaceae.</title>
        <authorList>
            <person name="Kim S.J."/>
            <person name="Ahn J.H."/>
            <person name="Weon H.Y."/>
            <person name="Hamada M."/>
            <person name="Suzuki K."/>
            <person name="Kwon S.W."/>
        </authorList>
    </citation>
    <scope>NUCLEOTIDE SEQUENCE [LARGE SCALE GENOMIC DNA]</scope>
    <source>
        <strain evidence="11 12">NBRC 108724</strain>
    </source>
</reference>
<organism evidence="11 12">
    <name type="scientific">Leifsonia tongyongensis</name>
    <dbReference type="NCBI Taxonomy" id="1268043"/>
    <lineage>
        <taxon>Bacteria</taxon>
        <taxon>Bacillati</taxon>
        <taxon>Actinomycetota</taxon>
        <taxon>Actinomycetes</taxon>
        <taxon>Micrococcales</taxon>
        <taxon>Microbacteriaceae</taxon>
        <taxon>Leifsonia</taxon>
    </lineage>
</organism>
<comment type="catalytic activity">
    <reaction evidence="1 8">
        <text>a 4-O-methyl-thymidine in DNA + L-cysteinyl-[protein] = a thymidine in DNA + S-methyl-L-cysteinyl-[protein]</text>
        <dbReference type="Rhea" id="RHEA:53428"/>
        <dbReference type="Rhea" id="RHEA-COMP:10131"/>
        <dbReference type="Rhea" id="RHEA-COMP:10132"/>
        <dbReference type="Rhea" id="RHEA-COMP:13555"/>
        <dbReference type="Rhea" id="RHEA-COMP:13556"/>
        <dbReference type="ChEBI" id="CHEBI:29950"/>
        <dbReference type="ChEBI" id="CHEBI:82612"/>
        <dbReference type="ChEBI" id="CHEBI:137386"/>
        <dbReference type="ChEBI" id="CHEBI:137387"/>
        <dbReference type="EC" id="2.1.1.63"/>
    </reaction>
</comment>
<dbReference type="InterPro" id="IPR014048">
    <property type="entry name" value="MethylDNA_cys_MeTrfase_DNA-bd"/>
</dbReference>
<name>A0A6L9Y1J9_9MICO</name>
<comment type="similarity">
    <text evidence="2 8">Belongs to the MGMT family.</text>
</comment>
<evidence type="ECO:0000256" key="4">
    <source>
        <dbReference type="ARBA" id="ARBA00022679"/>
    </source>
</evidence>
<evidence type="ECO:0000256" key="7">
    <source>
        <dbReference type="ARBA" id="ARBA00049348"/>
    </source>
</evidence>
<dbReference type="Proteomes" id="UP000474967">
    <property type="component" value="Unassembled WGS sequence"/>
</dbReference>
<dbReference type="FunFam" id="1.10.10.10:FF:000214">
    <property type="entry name" value="Methylated-DNA--protein-cysteine methyltransferase"/>
    <property type="match status" value="1"/>
</dbReference>
<dbReference type="InterPro" id="IPR023546">
    <property type="entry name" value="MGMT"/>
</dbReference>
<evidence type="ECO:0000256" key="3">
    <source>
        <dbReference type="ARBA" id="ARBA00022603"/>
    </source>
</evidence>
<feature type="active site" description="Nucleophile; methyl group acceptor" evidence="8">
    <location>
        <position position="130"/>
    </location>
</feature>
<keyword evidence="4 8" id="KW-0808">Transferase</keyword>
<comment type="subcellular location">
    <subcellularLocation>
        <location evidence="8">Cytoplasm</location>
    </subcellularLocation>
</comment>